<dbReference type="InterPro" id="IPR056125">
    <property type="entry name" value="DUF7708"/>
</dbReference>
<accession>A0ABR1HDQ0</accession>
<dbReference type="InterPro" id="IPR012334">
    <property type="entry name" value="Pectin_lyas_fold"/>
</dbReference>
<dbReference type="InterPro" id="IPR011050">
    <property type="entry name" value="Pectin_lyase_fold/virulence"/>
</dbReference>
<feature type="signal peptide" evidence="1">
    <location>
        <begin position="1"/>
        <end position="22"/>
    </location>
</feature>
<dbReference type="EMBL" id="JAZAVJ010000041">
    <property type="protein sequence ID" value="KAK7419060.1"/>
    <property type="molecule type" value="Genomic_DNA"/>
</dbReference>
<proteinExistence type="predicted"/>
<evidence type="ECO:0000313" key="4">
    <source>
        <dbReference type="Proteomes" id="UP001498476"/>
    </source>
</evidence>
<feature type="domain" description="DUF7708" evidence="2">
    <location>
        <begin position="563"/>
        <end position="640"/>
    </location>
</feature>
<evidence type="ECO:0000256" key="1">
    <source>
        <dbReference type="SAM" id="SignalP"/>
    </source>
</evidence>
<name>A0ABR1HDQ0_9HYPO</name>
<dbReference type="Proteomes" id="UP001498476">
    <property type="component" value="Unassembled WGS sequence"/>
</dbReference>
<feature type="chain" id="PRO_5047207076" description="DUF7708 domain-containing protein" evidence="1">
    <location>
        <begin position="23"/>
        <end position="839"/>
    </location>
</feature>
<comment type="caution">
    <text evidence="3">The sequence shown here is derived from an EMBL/GenBank/DDBJ whole genome shotgun (WGS) entry which is preliminary data.</text>
</comment>
<keyword evidence="1" id="KW-0732">Signal</keyword>
<protein>
    <recommendedName>
        <fullName evidence="2">DUF7708 domain-containing protein</fullName>
    </recommendedName>
</protein>
<evidence type="ECO:0000313" key="3">
    <source>
        <dbReference type="EMBL" id="KAK7419060.1"/>
    </source>
</evidence>
<organism evidence="3 4">
    <name type="scientific">Neonectria punicea</name>
    <dbReference type="NCBI Taxonomy" id="979145"/>
    <lineage>
        <taxon>Eukaryota</taxon>
        <taxon>Fungi</taxon>
        <taxon>Dikarya</taxon>
        <taxon>Ascomycota</taxon>
        <taxon>Pezizomycotina</taxon>
        <taxon>Sordariomycetes</taxon>
        <taxon>Hypocreomycetidae</taxon>
        <taxon>Hypocreales</taxon>
        <taxon>Nectriaceae</taxon>
        <taxon>Neonectria</taxon>
    </lineage>
</organism>
<dbReference type="Gene3D" id="2.160.20.10">
    <property type="entry name" value="Single-stranded right-handed beta-helix, Pectin lyase-like"/>
    <property type="match status" value="1"/>
</dbReference>
<reference evidence="3 4" key="1">
    <citation type="journal article" date="2025" name="Microbiol. Resour. Announc.">
        <title>Draft genome sequences for Neonectria magnoliae and Neonectria punicea, canker pathogens of Liriodendron tulipifera and Acer saccharum in West Virginia.</title>
        <authorList>
            <person name="Petronek H.M."/>
            <person name="Kasson M.T."/>
            <person name="Metheny A.M."/>
            <person name="Stauder C.M."/>
            <person name="Lovett B."/>
            <person name="Lynch S.C."/>
            <person name="Garnas J.R."/>
            <person name="Kasson L.R."/>
            <person name="Stajich J.E."/>
        </authorList>
    </citation>
    <scope>NUCLEOTIDE SEQUENCE [LARGE SCALE GENOMIC DNA]</scope>
    <source>
        <strain evidence="3 4">NRRL 64653</strain>
    </source>
</reference>
<dbReference type="Pfam" id="PF24809">
    <property type="entry name" value="DUF7708"/>
    <property type="match status" value="1"/>
</dbReference>
<sequence>MLSPTLKVILFVFNSLAPTVFTTVSVEWSKIVTPQGDRLPDFSFSGYRGSEQPLPNIKSVTNMTLPQAKGDQTQRIQTALNQTARVGGGVVVLGSGNFTISPGLLIPSGVTLRGSGLDKTWLVLDEQPDIPVITMGVGGGVAEVLMGANITDSYVPIGTSVITVNSTEGFVEGQAVYIQRAVTADWVRYNGMSDLTRDGKDQTWIPVGTLIRQPNIVLSISGSEITLKIPLTDSLNAAYMEPQIVIYKSPPLSSEMGVEALSIHLNSPCAGTAVDSPTCNGAAVSFAPWAVDSWARNLSLTGFNQFVDVQYDAARLTIQDVAMYRDANSTGVGLPVDIWIKGSQVLVKDCGQYGLGISFSVMTGSLTPGPNVVLRHVTQEGIQSVYPHQRWAHGLLVEETSAPSWFVNRKNLGTGHGWCMNGGVGWNLKGKAAFESPPLGVNWCIGCRGGYGQTGNGTFVKKGDIVLPRSLFQSQLEARGNCISPIVEQAFLEGVDRFASDPKSDADKVKLAKSAATIQDIQALAFNSLAKYSDGQCSSNARTWLQRINSKSAQNHEATISLLATILYPTERIRRAVGNLYANLVRFFIRTHQWCCEGTWRRLLHSITRPVELRYKDLLEDIAGNSREVDQLATASIRVEIREMNLKLTEIVSKLESLQALQSSSFLGTSQRLSDLQFSQIMSYMAERKLGDPLEAFRFNQSSLQRQQQRHSNTFASTNKFWLSPKLQAWSNVPESRVVVVKGAFSARFAVKRFSVNMTQQLQSKSVPVVWALRRPSSHPDTGSVSPIDLFKHLIQQALRLDDSLTDKGMSLQCGRFQRATTEQDWLQLLGSALLQTRS</sequence>
<dbReference type="SUPFAM" id="SSF51126">
    <property type="entry name" value="Pectin lyase-like"/>
    <property type="match status" value="1"/>
</dbReference>
<evidence type="ECO:0000259" key="2">
    <source>
        <dbReference type="Pfam" id="PF24809"/>
    </source>
</evidence>
<gene>
    <name evidence="3" type="ORF">QQX98_003562</name>
</gene>
<keyword evidence="4" id="KW-1185">Reference proteome</keyword>